<feature type="region of interest" description="Disordered" evidence="3">
    <location>
        <begin position="450"/>
        <end position="480"/>
    </location>
</feature>
<feature type="region of interest" description="Disordered" evidence="3">
    <location>
        <begin position="1"/>
        <end position="62"/>
    </location>
</feature>
<dbReference type="InterPro" id="IPR039223">
    <property type="entry name" value="AATF/Bfr2"/>
</dbReference>
<protein>
    <recommendedName>
        <fullName evidence="2">Protein BFR2</fullName>
    </recommendedName>
</protein>
<evidence type="ECO:0000256" key="2">
    <source>
        <dbReference type="ARBA" id="ARBA00013850"/>
    </source>
</evidence>
<dbReference type="HOGENOM" id="CLU_018299_2_2_1"/>
<dbReference type="InterPro" id="IPR012617">
    <property type="entry name" value="AATF_C"/>
</dbReference>
<evidence type="ECO:0000259" key="4">
    <source>
        <dbReference type="Pfam" id="PF08164"/>
    </source>
</evidence>
<feature type="compositionally biased region" description="Basic and acidic residues" evidence="3">
    <location>
        <begin position="144"/>
        <end position="163"/>
    </location>
</feature>
<evidence type="ECO:0000313" key="6">
    <source>
        <dbReference type="EMBL" id="KIX03674.1"/>
    </source>
</evidence>
<dbReference type="PANTHER" id="PTHR15565:SF0">
    <property type="entry name" value="PROTEIN AATF"/>
    <property type="match status" value="1"/>
</dbReference>
<proteinExistence type="inferred from homology"/>
<dbReference type="AlphaFoldDB" id="A0A0D2ICT9"/>
<dbReference type="GO" id="GO:0000462">
    <property type="term" value="P:maturation of SSU-rRNA from tricistronic rRNA transcript (SSU-rRNA, 5.8S rRNA, LSU-rRNA)"/>
    <property type="evidence" value="ECO:0007669"/>
    <property type="project" value="TreeGrafter"/>
</dbReference>
<dbReference type="GO" id="GO:0005730">
    <property type="term" value="C:nucleolus"/>
    <property type="evidence" value="ECO:0007669"/>
    <property type="project" value="TreeGrafter"/>
</dbReference>
<keyword evidence="7" id="KW-1185">Reference proteome</keyword>
<name>A0A0D2ICT9_9EURO</name>
<feature type="compositionally biased region" description="Acidic residues" evidence="3">
    <location>
        <begin position="30"/>
        <end position="41"/>
    </location>
</feature>
<feature type="region of interest" description="Disordered" evidence="3">
    <location>
        <begin position="517"/>
        <end position="553"/>
    </location>
</feature>
<dbReference type="OrthoDB" id="5783963at2759"/>
<feature type="compositionally biased region" description="Acidic residues" evidence="3">
    <location>
        <begin position="126"/>
        <end position="141"/>
    </location>
</feature>
<dbReference type="PANTHER" id="PTHR15565">
    <property type="entry name" value="AATF PROTEIN APOPTOSIS ANTAGONIZING TRANSCRIPTION FACTOR"/>
    <property type="match status" value="1"/>
</dbReference>
<dbReference type="Pfam" id="PF13339">
    <property type="entry name" value="AATF-Che1"/>
    <property type="match status" value="1"/>
</dbReference>
<dbReference type="InterPro" id="IPR025160">
    <property type="entry name" value="AATF"/>
</dbReference>
<feature type="domain" description="AATF leucine zipper-containing" evidence="5">
    <location>
        <begin position="249"/>
        <end position="373"/>
    </location>
</feature>
<feature type="compositionally biased region" description="Basic and acidic residues" evidence="3">
    <location>
        <begin position="1"/>
        <end position="18"/>
    </location>
</feature>
<dbReference type="EMBL" id="KN847479">
    <property type="protein sequence ID" value="KIX03674.1"/>
    <property type="molecule type" value="Genomic_DNA"/>
</dbReference>
<sequence length="553" mass="60720">MKSLKDQVRDLELNKAQDFDPEDSAFSCSNEDESQNEEELKDDAGREHYETVGKSNLRKPEQPVLGVKYEGVAVSRKVLVDDEDYAPFAPVEEDEDEDPFAAKNEDASASEDGLDVFGGLDHGSEVEEDEDEEIDSDEAMGESDAPRFENFQFRDSKDNRIESPSEDETSAEDLSDQSDGGSIDDSDIGVDDEDEDQDDNSSVSSTTSPPPRTTNPPRSSDREELKKVAFSSTSTAELASTLSAGANADVKKGQAVKQQRQSFDRLLDARIKLQKGVSAMNELPSTTILTDEEIKKAAQQAEDAALTLWSTIDSIRCAMLFAQDKSESKLSSRKRPFEATRSTPLSETWQQTLLLDSAARPLCRGTLDKWHTKTQPVLDTSTRSKLLKPSQTSHSRITDVLDTYLATESAKLTALSTPTPDIYDDGPFYQTLLRDLIASRNVDNPISASALGGGQGTYLPTKLHPSGSRGKKVDTKASKGRKVRYTVHEKLENFMAPEDRTTWTDAARSEFFASLLGSSAPLNEDSGGESEGGRSGDEDMMDGESQALRLFRN</sequence>
<feature type="region of interest" description="Disordered" evidence="3">
    <location>
        <begin position="79"/>
        <end position="232"/>
    </location>
</feature>
<feature type="compositionally biased region" description="Acidic residues" evidence="3">
    <location>
        <begin position="164"/>
        <end position="199"/>
    </location>
</feature>
<dbReference type="RefSeq" id="XP_013270810.1">
    <property type="nucleotide sequence ID" value="XM_013415356.1"/>
</dbReference>
<evidence type="ECO:0000313" key="7">
    <source>
        <dbReference type="Proteomes" id="UP000053617"/>
    </source>
</evidence>
<dbReference type="Proteomes" id="UP000053617">
    <property type="component" value="Unassembled WGS sequence"/>
</dbReference>
<evidence type="ECO:0000259" key="5">
    <source>
        <dbReference type="Pfam" id="PF13339"/>
    </source>
</evidence>
<dbReference type="VEuPathDB" id="FungiDB:Z518_07227"/>
<organism evidence="6 7">
    <name type="scientific">Rhinocladiella mackenziei CBS 650.93</name>
    <dbReference type="NCBI Taxonomy" id="1442369"/>
    <lineage>
        <taxon>Eukaryota</taxon>
        <taxon>Fungi</taxon>
        <taxon>Dikarya</taxon>
        <taxon>Ascomycota</taxon>
        <taxon>Pezizomycotina</taxon>
        <taxon>Eurotiomycetes</taxon>
        <taxon>Chaetothyriomycetidae</taxon>
        <taxon>Chaetothyriales</taxon>
        <taxon>Herpotrichiellaceae</taxon>
        <taxon>Rhinocladiella</taxon>
    </lineage>
</organism>
<dbReference type="GeneID" id="25295298"/>
<dbReference type="Pfam" id="PF08164">
    <property type="entry name" value="TRAUB"/>
    <property type="match status" value="1"/>
</dbReference>
<reference evidence="6 7" key="1">
    <citation type="submission" date="2015-01" db="EMBL/GenBank/DDBJ databases">
        <title>The Genome Sequence of Rhinocladiella mackenzie CBS 650.93.</title>
        <authorList>
            <consortium name="The Broad Institute Genomics Platform"/>
            <person name="Cuomo C."/>
            <person name="de Hoog S."/>
            <person name="Gorbushina A."/>
            <person name="Stielow B."/>
            <person name="Teixiera M."/>
            <person name="Abouelleil A."/>
            <person name="Chapman S.B."/>
            <person name="Priest M."/>
            <person name="Young S.K."/>
            <person name="Wortman J."/>
            <person name="Nusbaum C."/>
            <person name="Birren B."/>
        </authorList>
    </citation>
    <scope>NUCLEOTIDE SEQUENCE [LARGE SCALE GENOMIC DNA]</scope>
    <source>
        <strain evidence="6 7">CBS 650.93</strain>
    </source>
</reference>
<accession>A0A0D2ICT9</accession>
<comment type="similarity">
    <text evidence="1">Belongs to the AATF family.</text>
</comment>
<gene>
    <name evidence="6" type="ORF">Z518_07227</name>
</gene>
<evidence type="ECO:0000256" key="1">
    <source>
        <dbReference type="ARBA" id="ARBA00008966"/>
    </source>
</evidence>
<dbReference type="STRING" id="1442369.A0A0D2ICT9"/>
<feature type="domain" description="Apoptosis-antagonizing transcription factor C-terminal" evidence="4">
    <location>
        <begin position="429"/>
        <end position="516"/>
    </location>
</feature>
<feature type="compositionally biased region" description="Acidic residues" evidence="3">
    <location>
        <begin position="81"/>
        <end position="99"/>
    </location>
</feature>
<evidence type="ECO:0000256" key="3">
    <source>
        <dbReference type="SAM" id="MobiDB-lite"/>
    </source>
</evidence>
<feature type="compositionally biased region" description="Basic and acidic residues" evidence="3">
    <location>
        <begin position="42"/>
        <end position="51"/>
    </location>
</feature>